<protein>
    <recommendedName>
        <fullName evidence="4">Terpene synthase</fullName>
        <ecNumber evidence="4">4.2.3.-</ecNumber>
    </recommendedName>
</protein>
<keyword evidence="4" id="KW-0479">Metal-binding</keyword>
<evidence type="ECO:0000256" key="1">
    <source>
        <dbReference type="ARBA" id="ARBA00001946"/>
    </source>
</evidence>
<keyword evidence="6" id="KW-1185">Reference proteome</keyword>
<comment type="similarity">
    <text evidence="2 4">Belongs to the terpene synthase family.</text>
</comment>
<dbReference type="Gene3D" id="1.10.600.10">
    <property type="entry name" value="Farnesyl Diphosphate Synthase"/>
    <property type="match status" value="1"/>
</dbReference>
<proteinExistence type="inferred from homology"/>
<dbReference type="Proteomes" id="UP001583186">
    <property type="component" value="Unassembled WGS sequence"/>
</dbReference>
<evidence type="ECO:0000256" key="3">
    <source>
        <dbReference type="ARBA" id="ARBA00022842"/>
    </source>
</evidence>
<evidence type="ECO:0000256" key="2">
    <source>
        <dbReference type="ARBA" id="ARBA00006333"/>
    </source>
</evidence>
<organism evidence="5 6">
    <name type="scientific">Sporothrix stenoceras</name>
    <dbReference type="NCBI Taxonomy" id="5173"/>
    <lineage>
        <taxon>Eukaryota</taxon>
        <taxon>Fungi</taxon>
        <taxon>Dikarya</taxon>
        <taxon>Ascomycota</taxon>
        <taxon>Pezizomycotina</taxon>
        <taxon>Sordariomycetes</taxon>
        <taxon>Sordariomycetidae</taxon>
        <taxon>Ophiostomatales</taxon>
        <taxon>Ophiostomataceae</taxon>
        <taxon>Sporothrix</taxon>
    </lineage>
</organism>
<dbReference type="EC" id="4.2.3.-" evidence="4"/>
<dbReference type="EMBL" id="JAWCUI010000067">
    <property type="protein sequence ID" value="KAL1889980.1"/>
    <property type="molecule type" value="Genomic_DNA"/>
</dbReference>
<dbReference type="PANTHER" id="PTHR35201">
    <property type="entry name" value="TERPENE SYNTHASE"/>
    <property type="match status" value="1"/>
</dbReference>
<accession>A0ABR3YQ46</accession>
<dbReference type="PANTHER" id="PTHR35201:SF4">
    <property type="entry name" value="BETA-PINACENE SYNTHASE-RELATED"/>
    <property type="match status" value="1"/>
</dbReference>
<dbReference type="SUPFAM" id="SSF48576">
    <property type="entry name" value="Terpenoid synthases"/>
    <property type="match status" value="1"/>
</dbReference>
<dbReference type="Pfam" id="PF19086">
    <property type="entry name" value="Terpene_syn_C_2"/>
    <property type="match status" value="1"/>
</dbReference>
<name>A0ABR3YQ46_9PEZI</name>
<dbReference type="InterPro" id="IPR034686">
    <property type="entry name" value="Terpene_cyclase-like_2"/>
</dbReference>
<dbReference type="InterPro" id="IPR008949">
    <property type="entry name" value="Isoprenoid_synthase_dom_sf"/>
</dbReference>
<dbReference type="PROSITE" id="PS00436">
    <property type="entry name" value="PEROXIDASE_2"/>
    <property type="match status" value="1"/>
</dbReference>
<evidence type="ECO:0000313" key="6">
    <source>
        <dbReference type="Proteomes" id="UP001583186"/>
    </source>
</evidence>
<gene>
    <name evidence="5" type="ORF">Sste5346_008559</name>
</gene>
<comment type="caution">
    <text evidence="5">The sequence shown here is derived from an EMBL/GenBank/DDBJ whole genome shotgun (WGS) entry which is preliminary data.</text>
</comment>
<keyword evidence="4" id="KW-0456">Lyase</keyword>
<dbReference type="InterPro" id="IPR019794">
    <property type="entry name" value="Peroxidases_AS"/>
</dbReference>
<reference evidence="5 6" key="1">
    <citation type="journal article" date="2024" name="IMA Fungus">
        <title>IMA Genome - F19 : A genome assembly and annotation guide to empower mycologists, including annotated draft genome sequences of Ceratocystis pirilliformis, Diaporthe australafricana, Fusarium ophioides, Paecilomyces lecythidis, and Sporothrix stenoceras.</title>
        <authorList>
            <person name="Aylward J."/>
            <person name="Wilson A.M."/>
            <person name="Visagie C.M."/>
            <person name="Spraker J."/>
            <person name="Barnes I."/>
            <person name="Buitendag C."/>
            <person name="Ceriani C."/>
            <person name="Del Mar Angel L."/>
            <person name="du Plessis D."/>
            <person name="Fuchs T."/>
            <person name="Gasser K."/>
            <person name="Kramer D."/>
            <person name="Li W."/>
            <person name="Munsamy K."/>
            <person name="Piso A."/>
            <person name="Price J.L."/>
            <person name="Sonnekus B."/>
            <person name="Thomas C."/>
            <person name="van der Nest A."/>
            <person name="van Dijk A."/>
            <person name="van Heerden A."/>
            <person name="van Vuuren N."/>
            <person name="Yilmaz N."/>
            <person name="Duong T.A."/>
            <person name="van der Merwe N.A."/>
            <person name="Wingfield M.J."/>
            <person name="Wingfield B.D."/>
        </authorList>
    </citation>
    <scope>NUCLEOTIDE SEQUENCE [LARGE SCALE GENOMIC DNA]</scope>
    <source>
        <strain evidence="5 6">CMW 5346</strain>
    </source>
</reference>
<keyword evidence="3 4" id="KW-0460">Magnesium</keyword>
<comment type="cofactor">
    <cofactor evidence="1 4">
        <name>Mg(2+)</name>
        <dbReference type="ChEBI" id="CHEBI:18420"/>
    </cofactor>
</comment>
<evidence type="ECO:0000256" key="4">
    <source>
        <dbReference type="RuleBase" id="RU366034"/>
    </source>
</evidence>
<sequence>MLSLFTCCLRRKSPVQQTTTLTSGDDSTLYIPETLKDWPWPRSINPFYEITASESLDWLHSYQFFPPKAQLKFDRCDYGRLASLAYPRLNKEHNRIGCDLMNVFFVVEDGTDEASPEVTKQRVALLIDALPNPSMPRPADEWRGAEIVRAFWHRAITTPGFRRSTAGRFLDHFLDYLQSIVTEAADRAKEVADGPPVYTLESFLAVRRRTVGAQPSFVLLELGLPQELDDDAISEAVNNADMRELSSLATDMILIGNDLVSYNRERATGAVHNIVTVVLKNPPQSPPPKNAPTVIKTAQDSVNWVAAYHQVLLERFLALYETATAHHTGPAFQHLASGLGNWVRANDQWSFESVRYFGARGAEVQMTRVVELLPLQEVY</sequence>
<evidence type="ECO:0000313" key="5">
    <source>
        <dbReference type="EMBL" id="KAL1889980.1"/>
    </source>
</evidence>